<dbReference type="PANTHER" id="PTHR46796:SF6">
    <property type="entry name" value="ARAC SUBFAMILY"/>
    <property type="match status" value="1"/>
</dbReference>
<accession>A0A4P6F5J7</accession>
<keyword evidence="2" id="KW-0238">DNA-binding</keyword>
<feature type="domain" description="HTH araC/xylS-type" evidence="5">
    <location>
        <begin position="217"/>
        <end position="318"/>
    </location>
</feature>
<dbReference type="Proteomes" id="UP000292118">
    <property type="component" value="Chromosome"/>
</dbReference>
<dbReference type="PROSITE" id="PS01124">
    <property type="entry name" value="HTH_ARAC_FAMILY_2"/>
    <property type="match status" value="1"/>
</dbReference>
<dbReference type="InterPro" id="IPR018060">
    <property type="entry name" value="HTH_AraC"/>
</dbReference>
<evidence type="ECO:0000256" key="1">
    <source>
        <dbReference type="ARBA" id="ARBA00023015"/>
    </source>
</evidence>
<dbReference type="AlphaFoldDB" id="A0A4P6F5J7"/>
<dbReference type="Pfam" id="PF12833">
    <property type="entry name" value="HTH_18"/>
    <property type="match status" value="1"/>
</dbReference>
<dbReference type="KEGG" id="xya:ET471_13880"/>
<dbReference type="InterPro" id="IPR050204">
    <property type="entry name" value="AraC_XylS_family_regulators"/>
</dbReference>
<dbReference type="Gene3D" id="1.10.10.60">
    <property type="entry name" value="Homeodomain-like"/>
    <property type="match status" value="1"/>
</dbReference>
<feature type="region of interest" description="Disordered" evidence="4">
    <location>
        <begin position="1"/>
        <end position="52"/>
    </location>
</feature>
<evidence type="ECO:0000256" key="4">
    <source>
        <dbReference type="SAM" id="MobiDB-lite"/>
    </source>
</evidence>
<keyword evidence="7" id="KW-1185">Reference proteome</keyword>
<proteinExistence type="predicted"/>
<organism evidence="6 7">
    <name type="scientific">Xylanimonas protaetiae</name>
    <dbReference type="NCBI Taxonomy" id="2509457"/>
    <lineage>
        <taxon>Bacteria</taxon>
        <taxon>Bacillati</taxon>
        <taxon>Actinomycetota</taxon>
        <taxon>Actinomycetes</taxon>
        <taxon>Micrococcales</taxon>
        <taxon>Promicromonosporaceae</taxon>
        <taxon>Xylanimonas</taxon>
    </lineage>
</organism>
<evidence type="ECO:0000313" key="7">
    <source>
        <dbReference type="Proteomes" id="UP000292118"/>
    </source>
</evidence>
<evidence type="ECO:0000313" key="6">
    <source>
        <dbReference type="EMBL" id="QAY70982.1"/>
    </source>
</evidence>
<dbReference type="EMBL" id="CP035493">
    <property type="protein sequence ID" value="QAY70982.1"/>
    <property type="molecule type" value="Genomic_DNA"/>
</dbReference>
<dbReference type="InterPro" id="IPR009057">
    <property type="entry name" value="Homeodomain-like_sf"/>
</dbReference>
<reference evidence="6 7" key="1">
    <citation type="submission" date="2019-01" db="EMBL/GenBank/DDBJ databases">
        <title>Genome sequencing of strain FW10M-9.</title>
        <authorList>
            <person name="Heo J."/>
            <person name="Kim S.-J."/>
            <person name="Kim J.-S."/>
            <person name="Hong S.-B."/>
            <person name="Kwon S.-W."/>
        </authorList>
    </citation>
    <scope>NUCLEOTIDE SEQUENCE [LARGE SCALE GENOMIC DNA]</scope>
    <source>
        <strain evidence="6 7">FW10M-9</strain>
    </source>
</reference>
<evidence type="ECO:0000256" key="3">
    <source>
        <dbReference type="ARBA" id="ARBA00023163"/>
    </source>
</evidence>
<protein>
    <submittedName>
        <fullName evidence="6">AraC family transcriptional regulator</fullName>
    </submittedName>
</protein>
<name>A0A4P6F5J7_9MICO</name>
<gene>
    <name evidence="6" type="ORF">ET471_13880</name>
</gene>
<evidence type="ECO:0000256" key="2">
    <source>
        <dbReference type="ARBA" id="ARBA00023125"/>
    </source>
</evidence>
<evidence type="ECO:0000259" key="5">
    <source>
        <dbReference type="PROSITE" id="PS01124"/>
    </source>
</evidence>
<dbReference type="SUPFAM" id="SSF46689">
    <property type="entry name" value="Homeodomain-like"/>
    <property type="match status" value="1"/>
</dbReference>
<dbReference type="OrthoDB" id="4926449at2"/>
<dbReference type="GO" id="GO:0003700">
    <property type="term" value="F:DNA-binding transcription factor activity"/>
    <property type="evidence" value="ECO:0007669"/>
    <property type="project" value="InterPro"/>
</dbReference>
<keyword evidence="3" id="KW-0804">Transcription</keyword>
<dbReference type="GO" id="GO:0043565">
    <property type="term" value="F:sequence-specific DNA binding"/>
    <property type="evidence" value="ECO:0007669"/>
    <property type="project" value="InterPro"/>
</dbReference>
<feature type="compositionally biased region" description="Basic residues" evidence="4">
    <location>
        <begin position="21"/>
        <end position="35"/>
    </location>
</feature>
<dbReference type="SMART" id="SM00342">
    <property type="entry name" value="HTH_ARAC"/>
    <property type="match status" value="1"/>
</dbReference>
<feature type="region of interest" description="Disordered" evidence="4">
    <location>
        <begin position="309"/>
        <end position="346"/>
    </location>
</feature>
<sequence length="346" mass="36809">MARQPAPPLGGTSTMTPSPHRTLHRHRGVTPRHAHTTAPTSRVPARGQARSRTARFGELTVTYLEHGAVRLDTPEVAWGSDPETLRLMVVVEGEVGLRHSEAAATLTARDSALILGTSPVSYTSEAPARVVICDMPADHAGLAALPRSAPFVVGRADAAVPCALGAFLLDLLRQDADRLAPLARAQVGDVLRTLATSTIMALAVAGCSGWELRRQRLAALRHIAARYTDPELSSASVAEHLGLSRRSLQRLFEGEERTVAQRIQEVRTQHAITRLRDSRLAAASLAEIATLSGFGSTVAMRRAVQDATGVTPSELRREAAVATTEGADEPADDHTGESLHVTAVDG</sequence>
<dbReference type="PANTHER" id="PTHR46796">
    <property type="entry name" value="HTH-TYPE TRANSCRIPTIONAL ACTIVATOR RHAS-RELATED"/>
    <property type="match status" value="1"/>
</dbReference>
<keyword evidence="1" id="KW-0805">Transcription regulation</keyword>